<reference evidence="7" key="1">
    <citation type="submission" date="2020-10" db="EMBL/GenBank/DDBJ databases">
        <authorList>
            <person name="Han B."/>
            <person name="Lu T."/>
            <person name="Zhao Q."/>
            <person name="Huang X."/>
            <person name="Zhao Y."/>
        </authorList>
    </citation>
    <scope>NUCLEOTIDE SEQUENCE</scope>
</reference>
<comment type="caution">
    <text evidence="7">The sequence shown here is derived from an EMBL/GenBank/DDBJ whole genome shotgun (WGS) entry which is preliminary data.</text>
</comment>
<feature type="region of interest" description="Disordered" evidence="5">
    <location>
        <begin position="358"/>
        <end position="397"/>
    </location>
</feature>
<keyword evidence="8" id="KW-1185">Reference proteome</keyword>
<evidence type="ECO:0000256" key="4">
    <source>
        <dbReference type="ARBA" id="ARBA00023242"/>
    </source>
</evidence>
<dbReference type="PANTHER" id="PTHR31719">
    <property type="entry name" value="NAC TRANSCRIPTION FACTOR 56"/>
    <property type="match status" value="1"/>
</dbReference>
<evidence type="ECO:0000256" key="1">
    <source>
        <dbReference type="ARBA" id="ARBA00023015"/>
    </source>
</evidence>
<evidence type="ECO:0000256" key="5">
    <source>
        <dbReference type="SAM" id="MobiDB-lite"/>
    </source>
</evidence>
<dbReference type="GO" id="GO:0006355">
    <property type="term" value="P:regulation of DNA-templated transcription"/>
    <property type="evidence" value="ECO:0007669"/>
    <property type="project" value="InterPro"/>
</dbReference>
<dbReference type="Pfam" id="PF02365">
    <property type="entry name" value="NAM"/>
    <property type="match status" value="1"/>
</dbReference>
<keyword evidence="4" id="KW-0539">Nucleus</keyword>
<evidence type="ECO:0000313" key="8">
    <source>
        <dbReference type="Proteomes" id="UP000604825"/>
    </source>
</evidence>
<feature type="region of interest" description="Disordered" evidence="5">
    <location>
        <begin position="81"/>
        <end position="134"/>
    </location>
</feature>
<gene>
    <name evidence="7" type="ORF">NCGR_LOCUS51507</name>
</gene>
<dbReference type="OrthoDB" id="673859at2759"/>
<evidence type="ECO:0000259" key="6">
    <source>
        <dbReference type="PROSITE" id="PS51005"/>
    </source>
</evidence>
<feature type="domain" description="NAC" evidence="6">
    <location>
        <begin position="8"/>
        <end position="175"/>
    </location>
</feature>
<dbReference type="InterPro" id="IPR036093">
    <property type="entry name" value="NAC_dom_sf"/>
</dbReference>
<evidence type="ECO:0000313" key="7">
    <source>
        <dbReference type="EMBL" id="CAD6268202.1"/>
    </source>
</evidence>
<dbReference type="Proteomes" id="UP000604825">
    <property type="component" value="Unassembled WGS sequence"/>
</dbReference>
<dbReference type="PROSITE" id="PS51005">
    <property type="entry name" value="NAC"/>
    <property type="match status" value="1"/>
</dbReference>
<accession>A0A811RDW7</accession>
<protein>
    <recommendedName>
        <fullName evidence="6">NAC domain-containing protein</fullName>
    </recommendedName>
</protein>
<dbReference type="InterPro" id="IPR003441">
    <property type="entry name" value="NAC-dom"/>
</dbReference>
<dbReference type="EMBL" id="CAJGYO010000014">
    <property type="protein sequence ID" value="CAD6268202.1"/>
    <property type="molecule type" value="Genomic_DNA"/>
</dbReference>
<evidence type="ECO:0000256" key="3">
    <source>
        <dbReference type="ARBA" id="ARBA00023163"/>
    </source>
</evidence>
<feature type="compositionally biased region" description="Acidic residues" evidence="5">
    <location>
        <begin position="111"/>
        <end position="120"/>
    </location>
</feature>
<dbReference type="AlphaFoldDB" id="A0A811RDW7"/>
<keyword evidence="1" id="KW-0805">Transcription regulation</keyword>
<evidence type="ECO:0000256" key="2">
    <source>
        <dbReference type="ARBA" id="ARBA00023125"/>
    </source>
</evidence>
<organism evidence="7 8">
    <name type="scientific">Miscanthus lutarioriparius</name>
    <dbReference type="NCBI Taxonomy" id="422564"/>
    <lineage>
        <taxon>Eukaryota</taxon>
        <taxon>Viridiplantae</taxon>
        <taxon>Streptophyta</taxon>
        <taxon>Embryophyta</taxon>
        <taxon>Tracheophyta</taxon>
        <taxon>Spermatophyta</taxon>
        <taxon>Magnoliopsida</taxon>
        <taxon>Liliopsida</taxon>
        <taxon>Poales</taxon>
        <taxon>Poaceae</taxon>
        <taxon>PACMAD clade</taxon>
        <taxon>Panicoideae</taxon>
        <taxon>Andropogonodae</taxon>
        <taxon>Andropogoneae</taxon>
        <taxon>Saccharinae</taxon>
        <taxon>Miscanthus</taxon>
    </lineage>
</organism>
<sequence length="531" mass="57115">MAAPFRALPPGVYFNPTAEECVRDYIKPWAAGVPPPTDRVICDVDVYSDSPGALLLGREPGFSREFDHKWLMLSHCGGRGKTAAGRGKRVVATGGSWQSEQTPKGVVGTADGEDGEDEDEQPHGGRRRSFGFYVGKNGRKRGEKTPWLMEEFTALEDGHSGGDGTFVVFCRIYLSPRLEKEDKEKKRQILGDDMVAFDRNGKLKPVRVVVSPELFGAVAQGQGPAPPRVLGFQQAQPARRVLGHQQGEPPTPSLSPRFLGYQQGQPAAPPLLLLLGHQHGQAAATPAVLGDHHGRAMLPWGVPAHHHGHAAAAPHQRFLGYRQGQAAVQGGPDEYCGTAVQPQLLHVLDPCYNQEASPSVRLVDPQQSKVMTHTEKKPRLAYGSPPRPPQSLDSGPSSCVVHISPSQEQGVVIQIHDDNQCSAEPVAPTLPPQEIPVTATAGSAEAEPPCDASAPAPAELADDAGKAGAEPMLDPGIYMDLVEFEPFSDAVPDFLVHGEFNPPYDDDPPPPPGFDEFQLVEFGVVFDDLVK</sequence>
<dbReference type="Gene3D" id="2.170.150.80">
    <property type="entry name" value="NAC domain"/>
    <property type="match status" value="1"/>
</dbReference>
<dbReference type="PANTHER" id="PTHR31719:SF179">
    <property type="entry name" value="OS08G0148400 PROTEIN"/>
    <property type="match status" value="1"/>
</dbReference>
<dbReference type="SUPFAM" id="SSF101941">
    <property type="entry name" value="NAC domain"/>
    <property type="match status" value="1"/>
</dbReference>
<keyword evidence="2" id="KW-0238">DNA-binding</keyword>
<dbReference type="GO" id="GO:0003677">
    <property type="term" value="F:DNA binding"/>
    <property type="evidence" value="ECO:0007669"/>
    <property type="project" value="UniProtKB-KW"/>
</dbReference>
<proteinExistence type="predicted"/>
<keyword evidence="3" id="KW-0804">Transcription</keyword>
<name>A0A811RDW7_9POAL</name>